<organism evidence="2 3">
    <name type="scientific">Lentilactobacillus sunkii</name>
    <dbReference type="NCBI Taxonomy" id="481719"/>
    <lineage>
        <taxon>Bacteria</taxon>
        <taxon>Bacillati</taxon>
        <taxon>Bacillota</taxon>
        <taxon>Bacilli</taxon>
        <taxon>Lactobacillales</taxon>
        <taxon>Lactobacillaceae</taxon>
        <taxon>Lentilactobacillus</taxon>
    </lineage>
</organism>
<dbReference type="EMBL" id="MIQE01000012">
    <property type="protein sequence ID" value="OFA10752.1"/>
    <property type="molecule type" value="Genomic_DNA"/>
</dbReference>
<protein>
    <recommendedName>
        <fullName evidence="1">Phage neck terminator protein gp12-like domain-containing protein</fullName>
    </recommendedName>
</protein>
<evidence type="ECO:0000313" key="3">
    <source>
        <dbReference type="Proteomes" id="UP000177010"/>
    </source>
</evidence>
<name>A0A1E7XCR6_9LACO</name>
<dbReference type="Pfam" id="PF23961">
    <property type="entry name" value="Phage_tail_terminator_9"/>
    <property type="match status" value="1"/>
</dbReference>
<dbReference type="AlphaFoldDB" id="A0A1E7XCR6"/>
<gene>
    <name evidence="2" type="ORF">LASUN_13020</name>
</gene>
<sequence length="178" mass="20164">MTNISTYSSGKQLLVHCLSEIVKQSTGQFFYANELTTDRPTYPFMTFQTVIDDHETLADFPDHRTYEIVLQLDAHSTDYWEANQLAKELYEALHDPSYRRMLKQCRMTVGTTNDVLSHNAMLGANYDYAVGFDATFVVTSGLTFESDDLDFTYSPHTTIESTTVTDGNNGSQININKN</sequence>
<dbReference type="NCBIfam" id="NF047498">
    <property type="entry name" value="LIC_12616_fam"/>
    <property type="match status" value="1"/>
</dbReference>
<dbReference type="Proteomes" id="UP000177010">
    <property type="component" value="Unassembled WGS sequence"/>
</dbReference>
<evidence type="ECO:0000313" key="2">
    <source>
        <dbReference type="EMBL" id="OFA10752.1"/>
    </source>
</evidence>
<dbReference type="InterPro" id="IPR057087">
    <property type="entry name" value="Gp12-like"/>
</dbReference>
<feature type="domain" description="Phage neck terminator protein gp12-like" evidence="1">
    <location>
        <begin position="29"/>
        <end position="152"/>
    </location>
</feature>
<reference evidence="2 3" key="1">
    <citation type="submission" date="2016-09" db="EMBL/GenBank/DDBJ databases">
        <title>Genome Sequence of Lactobacillus sunkii Strain CG01.</title>
        <authorList>
            <person name="Poehlein A."/>
            <person name="Gabris C."/>
            <person name="Bengelsdorf F.R."/>
            <person name="Duerre P."/>
            <person name="Daniel R."/>
        </authorList>
    </citation>
    <scope>NUCLEOTIDE SEQUENCE [LARGE SCALE GENOMIC DNA]</scope>
    <source>
        <strain evidence="2 3">CG_D</strain>
    </source>
</reference>
<comment type="caution">
    <text evidence="2">The sequence shown here is derived from an EMBL/GenBank/DDBJ whole genome shotgun (WGS) entry which is preliminary data.</text>
</comment>
<proteinExistence type="predicted"/>
<dbReference type="STRING" id="481719.LASUN_13020"/>
<accession>A0A1E7XCR6</accession>
<dbReference type="RefSeq" id="WP_070367828.1">
    <property type="nucleotide sequence ID" value="NZ_MIQE01000012.1"/>
</dbReference>
<evidence type="ECO:0000259" key="1">
    <source>
        <dbReference type="Pfam" id="PF23961"/>
    </source>
</evidence>